<sequence length="390" mass="43093">MRVSVIGCLLLILMLLTGCWDRIEVNDVAFVMGSAIDKEGDKYRATIQIALPGQLGGSKGGGGGTSGKEGWYIDSRTAKTVRQANSLQQKGISRRLNFSHRRTILVGEELAREGIEPIMDVLARIPQNRLTSLVIVSRGPAVHVLGTKTSIEMFSSESLRELAIVSMKVPRTLKNTINVMLMEGVDLVLPAVNVTKTNTAQGVKSQQTIRMDGIAVFSDNKLAGFLDGEEADGVLWAMGQAKEPEVSIQAPDGSGEITAQFLHYRTILEPRIQGDTISFRIIVHAIGTILENESKYELSNHSHIEAFEAKMKQKIEKDIKSGIQKMQKLKSDGVGFGRMLHTKRPAVWKAYKSKWRQLYPEISIEAHAEVDIENIGSVTKPFARKEKEIK</sequence>
<proteinExistence type="inferred from homology"/>
<evidence type="ECO:0000256" key="5">
    <source>
        <dbReference type="ARBA" id="ARBA00023136"/>
    </source>
</evidence>
<keyword evidence="5" id="KW-0472">Membrane</keyword>
<dbReference type="GO" id="GO:0009847">
    <property type="term" value="P:spore germination"/>
    <property type="evidence" value="ECO:0007669"/>
    <property type="project" value="InterPro"/>
</dbReference>
<organism evidence="10 11">
    <name type="scientific">Paenibacillus nanensis</name>
    <dbReference type="NCBI Taxonomy" id="393251"/>
    <lineage>
        <taxon>Bacteria</taxon>
        <taxon>Bacillati</taxon>
        <taxon>Bacillota</taxon>
        <taxon>Bacilli</taxon>
        <taxon>Bacillales</taxon>
        <taxon>Paenibacillaceae</taxon>
        <taxon>Paenibacillus</taxon>
    </lineage>
</organism>
<gene>
    <name evidence="10" type="ORF">D3P08_21020</name>
</gene>
<comment type="caution">
    <text evidence="10">The sequence shown here is derived from an EMBL/GenBank/DDBJ whole genome shotgun (WGS) entry which is preliminary data.</text>
</comment>
<accession>A0A3A1UP43</accession>
<dbReference type="PROSITE" id="PS51257">
    <property type="entry name" value="PROKAR_LIPOPROTEIN"/>
    <property type="match status" value="1"/>
</dbReference>
<keyword evidence="6" id="KW-0564">Palmitate</keyword>
<dbReference type="Pfam" id="PF05504">
    <property type="entry name" value="Spore_GerAC"/>
    <property type="match status" value="1"/>
</dbReference>
<evidence type="ECO:0000256" key="4">
    <source>
        <dbReference type="ARBA" id="ARBA00022729"/>
    </source>
</evidence>
<evidence type="ECO:0000313" key="11">
    <source>
        <dbReference type="Proteomes" id="UP000266482"/>
    </source>
</evidence>
<dbReference type="GO" id="GO:0016020">
    <property type="term" value="C:membrane"/>
    <property type="evidence" value="ECO:0007669"/>
    <property type="project" value="UniProtKB-SubCell"/>
</dbReference>
<dbReference type="AlphaFoldDB" id="A0A3A1UP43"/>
<protein>
    <submittedName>
        <fullName evidence="10">Ger(X)C family spore germination protein</fullName>
    </submittedName>
</protein>
<dbReference type="InterPro" id="IPR038501">
    <property type="entry name" value="Spore_GerAC_C_sf"/>
</dbReference>
<evidence type="ECO:0000256" key="1">
    <source>
        <dbReference type="ARBA" id="ARBA00004635"/>
    </source>
</evidence>
<dbReference type="Gene3D" id="3.30.300.210">
    <property type="entry name" value="Nutrient germinant receptor protein C, domain 3"/>
    <property type="match status" value="1"/>
</dbReference>
<feature type="domain" description="Spore germination protein N-terminal" evidence="9">
    <location>
        <begin position="21"/>
        <end position="193"/>
    </location>
</feature>
<keyword evidence="3" id="KW-0309">Germination</keyword>
<evidence type="ECO:0000256" key="7">
    <source>
        <dbReference type="ARBA" id="ARBA00023288"/>
    </source>
</evidence>
<dbReference type="RefSeq" id="WP_119602078.1">
    <property type="nucleotide sequence ID" value="NZ_QXQA01000015.1"/>
</dbReference>
<dbReference type="OrthoDB" id="9816067at2"/>
<dbReference type="PANTHER" id="PTHR35789">
    <property type="entry name" value="SPORE GERMINATION PROTEIN B3"/>
    <property type="match status" value="1"/>
</dbReference>
<dbReference type="Pfam" id="PF25198">
    <property type="entry name" value="Spore_GerAC_N"/>
    <property type="match status" value="1"/>
</dbReference>
<evidence type="ECO:0000256" key="3">
    <source>
        <dbReference type="ARBA" id="ARBA00022544"/>
    </source>
</evidence>
<dbReference type="InterPro" id="IPR008844">
    <property type="entry name" value="Spore_GerAC-like"/>
</dbReference>
<dbReference type="EMBL" id="QXQA01000015">
    <property type="protein sequence ID" value="RIX50328.1"/>
    <property type="molecule type" value="Genomic_DNA"/>
</dbReference>
<evidence type="ECO:0000259" key="8">
    <source>
        <dbReference type="Pfam" id="PF05504"/>
    </source>
</evidence>
<dbReference type="InterPro" id="IPR046953">
    <property type="entry name" value="Spore_GerAC-like_C"/>
</dbReference>
<name>A0A3A1UP43_9BACL</name>
<reference evidence="10 11" key="1">
    <citation type="submission" date="2018-09" db="EMBL/GenBank/DDBJ databases">
        <title>Paenibacillus aracenensis nov. sp. isolated from a cave in southern Spain.</title>
        <authorList>
            <person name="Jurado V."/>
            <person name="Gutierrez-Patricio S."/>
            <person name="Gonzalez-Pimentel J.L."/>
            <person name="Miller A.Z."/>
            <person name="Laiz L."/>
            <person name="Saiz-Jimenez C."/>
        </authorList>
    </citation>
    <scope>NUCLEOTIDE SEQUENCE [LARGE SCALE GENOMIC DNA]</scope>
    <source>
        <strain evidence="10 11">DSM 22867</strain>
    </source>
</reference>
<dbReference type="InterPro" id="IPR057336">
    <property type="entry name" value="GerAC_N"/>
</dbReference>
<feature type="domain" description="Spore germination GerAC-like C-terminal" evidence="8">
    <location>
        <begin position="212"/>
        <end position="376"/>
    </location>
</feature>
<keyword evidence="4" id="KW-0732">Signal</keyword>
<evidence type="ECO:0000256" key="2">
    <source>
        <dbReference type="ARBA" id="ARBA00007886"/>
    </source>
</evidence>
<dbReference type="Proteomes" id="UP000266482">
    <property type="component" value="Unassembled WGS sequence"/>
</dbReference>
<keyword evidence="11" id="KW-1185">Reference proteome</keyword>
<comment type="similarity">
    <text evidence="2">Belongs to the GerABKC lipoprotein family.</text>
</comment>
<evidence type="ECO:0000256" key="6">
    <source>
        <dbReference type="ARBA" id="ARBA00023139"/>
    </source>
</evidence>
<dbReference type="NCBIfam" id="TIGR02887">
    <property type="entry name" value="spore_ger_x_C"/>
    <property type="match status" value="1"/>
</dbReference>
<keyword evidence="7" id="KW-0449">Lipoprotein</keyword>
<comment type="subcellular location">
    <subcellularLocation>
        <location evidence="1">Membrane</location>
        <topology evidence="1">Lipid-anchor</topology>
    </subcellularLocation>
</comment>
<evidence type="ECO:0000313" key="10">
    <source>
        <dbReference type="EMBL" id="RIX50328.1"/>
    </source>
</evidence>
<evidence type="ECO:0000259" key="9">
    <source>
        <dbReference type="Pfam" id="PF25198"/>
    </source>
</evidence>
<dbReference type="PANTHER" id="PTHR35789:SF1">
    <property type="entry name" value="SPORE GERMINATION PROTEIN B3"/>
    <property type="match status" value="1"/>
</dbReference>